<gene>
    <name evidence="4" type="ORF">PMH09_02535</name>
</gene>
<feature type="compositionally biased region" description="Low complexity" evidence="1">
    <location>
        <begin position="178"/>
        <end position="193"/>
    </location>
</feature>
<protein>
    <submittedName>
        <fullName evidence="4">VWA-like domain-containing protein</fullName>
    </submittedName>
</protein>
<dbReference type="EMBL" id="JAQOSQ010000002">
    <property type="protein sequence ID" value="MDJ1182061.1"/>
    <property type="molecule type" value="Genomic_DNA"/>
</dbReference>
<evidence type="ECO:0000259" key="2">
    <source>
        <dbReference type="Pfam" id="PF09967"/>
    </source>
</evidence>
<dbReference type="InterPro" id="IPR018698">
    <property type="entry name" value="VWA-like_dom"/>
</dbReference>
<name>A0ABT7BU86_9CYAN</name>
<comment type="caution">
    <text evidence="4">The sequence shown here is derived from an EMBL/GenBank/DDBJ whole genome shotgun (WGS) entry which is preliminary data.</text>
</comment>
<reference evidence="4 5" key="1">
    <citation type="submission" date="2023-01" db="EMBL/GenBank/DDBJ databases">
        <title>Novel diversity within Roseofilum (Cyanobacteria; Desertifilaceae) from marine benthic mats with descriptions of four novel species.</title>
        <authorList>
            <person name="Wang Y."/>
            <person name="Berthold D.E."/>
            <person name="Hu J."/>
            <person name="Lefler F.W."/>
            <person name="Laughinghouse H.D. IV."/>
        </authorList>
    </citation>
    <scope>NUCLEOTIDE SEQUENCE [LARGE SCALE GENOMIC DNA]</scope>
    <source>
        <strain evidence="4 5">BLCC-M143</strain>
    </source>
</reference>
<feature type="domain" description="VWA-like" evidence="2">
    <location>
        <begin position="309"/>
        <end position="422"/>
    </location>
</feature>
<dbReference type="Proteomes" id="UP001232992">
    <property type="component" value="Unassembled WGS sequence"/>
</dbReference>
<feature type="domain" description="Putative metallopeptidase" evidence="3">
    <location>
        <begin position="46"/>
        <end position="293"/>
    </location>
</feature>
<dbReference type="PANTHER" id="PTHR38730">
    <property type="entry name" value="SLL7028 PROTEIN"/>
    <property type="match status" value="1"/>
</dbReference>
<evidence type="ECO:0000259" key="3">
    <source>
        <dbReference type="Pfam" id="PF13203"/>
    </source>
</evidence>
<dbReference type="SUPFAM" id="SSF53300">
    <property type="entry name" value="vWA-like"/>
    <property type="match status" value="1"/>
</dbReference>
<evidence type="ECO:0000313" key="4">
    <source>
        <dbReference type="EMBL" id="MDJ1182061.1"/>
    </source>
</evidence>
<organism evidence="4 5">
    <name type="scientific">Roseofilum casamattae BLCC-M143</name>
    <dbReference type="NCBI Taxonomy" id="3022442"/>
    <lineage>
        <taxon>Bacteria</taxon>
        <taxon>Bacillati</taxon>
        <taxon>Cyanobacteriota</taxon>
        <taxon>Cyanophyceae</taxon>
        <taxon>Desertifilales</taxon>
        <taxon>Desertifilaceae</taxon>
        <taxon>Roseofilum</taxon>
        <taxon>Roseofilum casamattae</taxon>
    </lineage>
</organism>
<evidence type="ECO:0000256" key="1">
    <source>
        <dbReference type="SAM" id="MobiDB-lite"/>
    </source>
</evidence>
<keyword evidence="5" id="KW-1185">Reference proteome</keyword>
<dbReference type="Pfam" id="PF09967">
    <property type="entry name" value="DUF2201"/>
    <property type="match status" value="1"/>
</dbReference>
<dbReference type="Pfam" id="PF13203">
    <property type="entry name" value="DUF2201_N"/>
    <property type="match status" value="1"/>
</dbReference>
<dbReference type="InterPro" id="IPR025154">
    <property type="entry name" value="Put_metallopeptidase_dom"/>
</dbReference>
<sequence>MVSPLLTDNWQISYGPFSRFDITMKQIARHRIARIIEKWLLVEPLLLATWTSHALVSEPRIQTIRVQRGRIEYNPTFIQQLSDRHLEATLRFEALRILLKHPYSRRQVRSTVSYAASNLTLQEYLQTELPFPRSRDIFGDSSYDRQFFEFYYHKLLDREPDPTPASGAGMGTGEVGEESGAAASGSSDLALEGTANSGDRPPDLLAIYTDPDWSGVENTDSWDRDELLSDRLDELVKMAQANDNWGSISGKLRERILANLHPKLDYRAVLRKFRTSILSQQRRLTRMKPNRRYGFAYMGSRREFSTRLLFAIDVSGSMGTKELQQGFSVVNRFFNYGVPAIDVIQFDAKITADGMTLRRAQREVQLTGRGGTNFDPVLAYLDKHRDYDGLIIYTDGYAPCPPLPQNRRTRILWLFVSETNYRSCYPNLKHLGQGAYIKASAAKLASMSGG</sequence>
<dbReference type="InterPro" id="IPR036465">
    <property type="entry name" value="vWFA_dom_sf"/>
</dbReference>
<feature type="region of interest" description="Disordered" evidence="1">
    <location>
        <begin position="161"/>
        <end position="204"/>
    </location>
</feature>
<dbReference type="PANTHER" id="PTHR38730:SF1">
    <property type="entry name" value="SLL7028 PROTEIN"/>
    <property type="match status" value="1"/>
</dbReference>
<accession>A0ABT7BU86</accession>
<proteinExistence type="predicted"/>
<evidence type="ECO:0000313" key="5">
    <source>
        <dbReference type="Proteomes" id="UP001232992"/>
    </source>
</evidence>